<protein>
    <submittedName>
        <fullName evidence="2">Uncharacterized protein</fullName>
    </submittedName>
</protein>
<proteinExistence type="predicted"/>
<reference evidence="2 3" key="1">
    <citation type="submission" date="2019-12" db="EMBL/GenBank/DDBJ databases">
        <title>Genomic-based taxomic classification of the family Erythrobacteraceae.</title>
        <authorList>
            <person name="Xu L."/>
        </authorList>
    </citation>
    <scope>NUCLEOTIDE SEQUENCE [LARGE SCALE GENOMIC DNA]</scope>
    <source>
        <strain evidence="2 3">DSM 16225</strain>
    </source>
</reference>
<organism evidence="2 3">
    <name type="scientific">Qipengyuania gaetbuli</name>
    <dbReference type="NCBI Taxonomy" id="266952"/>
    <lineage>
        <taxon>Bacteria</taxon>
        <taxon>Pseudomonadati</taxon>
        <taxon>Pseudomonadota</taxon>
        <taxon>Alphaproteobacteria</taxon>
        <taxon>Sphingomonadales</taxon>
        <taxon>Erythrobacteraceae</taxon>
        <taxon>Qipengyuania</taxon>
    </lineage>
</organism>
<feature type="transmembrane region" description="Helical" evidence="1">
    <location>
        <begin position="66"/>
        <end position="88"/>
    </location>
</feature>
<dbReference type="EMBL" id="WTYF01000004">
    <property type="protein sequence ID" value="MXO51709.1"/>
    <property type="molecule type" value="Genomic_DNA"/>
</dbReference>
<sequence>MKTVIAAISYFATIFALGFVLGTVRTLWGAAALGETTFILFEVPILLIASWWSARSLRVRHSINSFASAAVMGVCAFTFLMLAELVLATSLSGQSVGDWFARLWKVPQLLGTVGQITFGAMPLLVGTKSGE</sequence>
<evidence type="ECO:0000256" key="1">
    <source>
        <dbReference type="SAM" id="Phobius"/>
    </source>
</evidence>
<name>A0A844Y2E6_9SPHN</name>
<evidence type="ECO:0000313" key="3">
    <source>
        <dbReference type="Proteomes" id="UP000444185"/>
    </source>
</evidence>
<dbReference type="AlphaFoldDB" id="A0A844Y2E6"/>
<feature type="transmembrane region" description="Helical" evidence="1">
    <location>
        <begin position="37"/>
        <end position="54"/>
    </location>
</feature>
<comment type="caution">
    <text evidence="2">The sequence shown here is derived from an EMBL/GenBank/DDBJ whole genome shotgun (WGS) entry which is preliminary data.</text>
</comment>
<dbReference type="Proteomes" id="UP000444185">
    <property type="component" value="Unassembled WGS sequence"/>
</dbReference>
<keyword evidence="3" id="KW-1185">Reference proteome</keyword>
<evidence type="ECO:0000313" key="2">
    <source>
        <dbReference type="EMBL" id="MXO51709.1"/>
    </source>
</evidence>
<dbReference type="RefSeq" id="WP_160608418.1">
    <property type="nucleotide sequence ID" value="NZ_WTYF01000004.1"/>
</dbReference>
<gene>
    <name evidence="2" type="ORF">GRI42_10385</name>
</gene>
<dbReference type="OrthoDB" id="7877055at2"/>
<keyword evidence="1" id="KW-0472">Membrane</keyword>
<accession>A0A844Y2E6</accession>
<feature type="transmembrane region" description="Helical" evidence="1">
    <location>
        <begin position="7"/>
        <end position="31"/>
    </location>
</feature>
<feature type="transmembrane region" description="Helical" evidence="1">
    <location>
        <begin position="108"/>
        <end position="126"/>
    </location>
</feature>
<keyword evidence="1" id="KW-0812">Transmembrane</keyword>
<keyword evidence="1" id="KW-1133">Transmembrane helix</keyword>